<gene>
    <name evidence="3" type="ORF">KPL78_17710</name>
</gene>
<dbReference type="Proteomes" id="UP001196565">
    <property type="component" value="Unassembled WGS sequence"/>
</dbReference>
<dbReference type="CDD" id="cd13578">
    <property type="entry name" value="PBP2_Bug27"/>
    <property type="match status" value="1"/>
</dbReference>
<dbReference type="Gene3D" id="3.40.190.150">
    <property type="entry name" value="Bordetella uptake gene, domain 1"/>
    <property type="match status" value="1"/>
</dbReference>
<proteinExistence type="inferred from homology"/>
<name>A0ABS7ABN2_9PROT</name>
<feature type="signal peptide" evidence="2">
    <location>
        <begin position="1"/>
        <end position="29"/>
    </location>
</feature>
<keyword evidence="2" id="KW-0732">Signal</keyword>
<evidence type="ECO:0000256" key="2">
    <source>
        <dbReference type="SAM" id="SignalP"/>
    </source>
</evidence>
<reference evidence="3 4" key="1">
    <citation type="submission" date="2021-07" db="EMBL/GenBank/DDBJ databases">
        <authorList>
            <person name="So Y."/>
        </authorList>
    </citation>
    <scope>NUCLEOTIDE SEQUENCE [LARGE SCALE GENOMIC DNA]</scope>
    <source>
        <strain evidence="3 4">HJA6</strain>
    </source>
</reference>
<dbReference type="PANTHER" id="PTHR42928">
    <property type="entry name" value="TRICARBOXYLATE-BINDING PROTEIN"/>
    <property type="match status" value="1"/>
</dbReference>
<keyword evidence="4" id="KW-1185">Reference proteome</keyword>
<dbReference type="SUPFAM" id="SSF53850">
    <property type="entry name" value="Periplasmic binding protein-like II"/>
    <property type="match status" value="1"/>
</dbReference>
<dbReference type="InterPro" id="IPR005064">
    <property type="entry name" value="BUG"/>
</dbReference>
<dbReference type="EMBL" id="JAHYBZ010000006">
    <property type="protein sequence ID" value="MBW6399701.1"/>
    <property type="molecule type" value="Genomic_DNA"/>
</dbReference>
<organism evidence="3 4">
    <name type="scientific">Roseomonas alba</name>
    <dbReference type="NCBI Taxonomy" id="2846776"/>
    <lineage>
        <taxon>Bacteria</taxon>
        <taxon>Pseudomonadati</taxon>
        <taxon>Pseudomonadota</taxon>
        <taxon>Alphaproteobacteria</taxon>
        <taxon>Acetobacterales</taxon>
        <taxon>Roseomonadaceae</taxon>
        <taxon>Roseomonas</taxon>
    </lineage>
</organism>
<comment type="caution">
    <text evidence="3">The sequence shown here is derived from an EMBL/GenBank/DDBJ whole genome shotgun (WGS) entry which is preliminary data.</text>
</comment>
<evidence type="ECO:0000256" key="1">
    <source>
        <dbReference type="ARBA" id="ARBA00006987"/>
    </source>
</evidence>
<dbReference type="Gene3D" id="3.40.190.10">
    <property type="entry name" value="Periplasmic binding protein-like II"/>
    <property type="match status" value="1"/>
</dbReference>
<accession>A0ABS7ABN2</accession>
<dbReference type="Pfam" id="PF03401">
    <property type="entry name" value="TctC"/>
    <property type="match status" value="1"/>
</dbReference>
<dbReference type="PIRSF" id="PIRSF017082">
    <property type="entry name" value="YflP"/>
    <property type="match status" value="1"/>
</dbReference>
<evidence type="ECO:0000313" key="4">
    <source>
        <dbReference type="Proteomes" id="UP001196565"/>
    </source>
</evidence>
<dbReference type="RefSeq" id="WP_219764305.1">
    <property type="nucleotide sequence ID" value="NZ_JAHYBZ010000006.1"/>
</dbReference>
<dbReference type="PANTHER" id="PTHR42928:SF5">
    <property type="entry name" value="BLR1237 PROTEIN"/>
    <property type="match status" value="1"/>
</dbReference>
<feature type="chain" id="PRO_5047330818" evidence="2">
    <location>
        <begin position="30"/>
        <end position="326"/>
    </location>
</feature>
<protein>
    <submittedName>
        <fullName evidence="3">Tripartite tricarboxylate transporter substrate binding protein</fullName>
    </submittedName>
</protein>
<sequence>MSKASSLVVLRRRALLTAGAGLLAAPAFAATWPDRPVRILVGFPAGGTTDILGRIAAQILQEELGQPVVVENRPGAGSNIAAQAVLRSPADGYTLLLGSPGTNAINPHLYANSGYDPLKDFLPISQIAEVPNLIAAHPSVGVRNAAALIALAKQRTLSYGETSIGGSTHLAAELFRLMGGFEATHVPYRGSAPMMTDLLPGRIDFGTDNLPSILPHVRSGALVAIGVTSAERWPSSPDIPAIAETLPGYEVTAWFGLVAPRGTPAEIIAKANAALRVGLSKPETASRMAELGARPLPGSPEVYQARNEREFVRLGDLIRRVGIRAE</sequence>
<comment type="similarity">
    <text evidence="1">Belongs to the UPF0065 (bug) family.</text>
</comment>
<evidence type="ECO:0000313" key="3">
    <source>
        <dbReference type="EMBL" id="MBW6399701.1"/>
    </source>
</evidence>
<dbReference type="InterPro" id="IPR042100">
    <property type="entry name" value="Bug_dom1"/>
</dbReference>